<keyword evidence="8" id="KW-0482">Metalloprotease</keyword>
<evidence type="ECO:0000256" key="2">
    <source>
        <dbReference type="ARBA" id="ARBA00009915"/>
    </source>
</evidence>
<keyword evidence="9 10" id="KW-0539">Nucleus</keyword>
<evidence type="ECO:0000256" key="6">
    <source>
        <dbReference type="ARBA" id="ARBA00022723"/>
    </source>
</evidence>
<comment type="caution">
    <text evidence="12">The sequence shown here is derived from an EMBL/GenBank/DDBJ whole genome shotgun (WGS) entry which is preliminary data.</text>
</comment>
<comment type="subcellular location">
    <subcellularLocation>
        <location evidence="1 10">Nucleus</location>
    </subcellularLocation>
</comment>
<evidence type="ECO:0000256" key="10">
    <source>
        <dbReference type="RuleBase" id="RU364132"/>
    </source>
</evidence>
<dbReference type="OrthoDB" id="292964at2759"/>
<evidence type="ECO:0000256" key="1">
    <source>
        <dbReference type="ARBA" id="ARBA00004123"/>
    </source>
</evidence>
<keyword evidence="5" id="KW-0645">Protease</keyword>
<evidence type="ECO:0000256" key="9">
    <source>
        <dbReference type="ARBA" id="ARBA00023242"/>
    </source>
</evidence>
<dbReference type="AlphaFoldDB" id="A0A830D7H1"/>
<keyword evidence="13" id="KW-1185">Reference proteome</keyword>
<dbReference type="Gene3D" id="3.10.20.90">
    <property type="entry name" value="Phosphatidylinositol 3-kinase Catalytic Subunit, Chain A, domain 1"/>
    <property type="match status" value="1"/>
</dbReference>
<name>A0A830D7H1_9LAMI</name>
<comment type="similarity">
    <text evidence="2">Belongs to the peptidase M76 family.</text>
</comment>
<keyword evidence="4 10" id="KW-0690">Ribosome biogenesis</keyword>
<comment type="similarity">
    <text evidence="3 10">Belongs to the RRS1 family.</text>
</comment>
<evidence type="ECO:0000256" key="3">
    <source>
        <dbReference type="ARBA" id="ARBA00010077"/>
    </source>
</evidence>
<organism evidence="12 13">
    <name type="scientific">Phtheirospermum japonicum</name>
    <dbReference type="NCBI Taxonomy" id="374723"/>
    <lineage>
        <taxon>Eukaryota</taxon>
        <taxon>Viridiplantae</taxon>
        <taxon>Streptophyta</taxon>
        <taxon>Embryophyta</taxon>
        <taxon>Tracheophyta</taxon>
        <taxon>Spermatophyta</taxon>
        <taxon>Magnoliopsida</taxon>
        <taxon>eudicotyledons</taxon>
        <taxon>Gunneridae</taxon>
        <taxon>Pentapetalae</taxon>
        <taxon>asterids</taxon>
        <taxon>lamiids</taxon>
        <taxon>Lamiales</taxon>
        <taxon>Orobanchaceae</taxon>
        <taxon>Orobanchaceae incertae sedis</taxon>
        <taxon>Phtheirospermum</taxon>
    </lineage>
</organism>
<reference evidence="12" key="1">
    <citation type="submission" date="2020-07" db="EMBL/GenBank/DDBJ databases">
        <title>Ethylene signaling mediates host invasion by parasitic plants.</title>
        <authorList>
            <person name="Yoshida S."/>
        </authorList>
    </citation>
    <scope>NUCLEOTIDE SEQUENCE</scope>
    <source>
        <strain evidence="12">Okayama</strain>
    </source>
</reference>
<proteinExistence type="inferred from homology"/>
<accession>A0A830D7H1</accession>
<evidence type="ECO:0000256" key="5">
    <source>
        <dbReference type="ARBA" id="ARBA00022670"/>
    </source>
</evidence>
<evidence type="ECO:0000313" key="13">
    <source>
        <dbReference type="Proteomes" id="UP000653305"/>
    </source>
</evidence>
<evidence type="ECO:0000259" key="11">
    <source>
        <dbReference type="Pfam" id="PF25242"/>
    </source>
</evidence>
<dbReference type="GO" id="GO:0004222">
    <property type="term" value="F:metalloendopeptidase activity"/>
    <property type="evidence" value="ECO:0007669"/>
    <property type="project" value="InterPro"/>
</dbReference>
<evidence type="ECO:0000256" key="7">
    <source>
        <dbReference type="ARBA" id="ARBA00022801"/>
    </source>
</evidence>
<gene>
    <name evidence="12" type="ORF">PHJA_002452400</name>
</gene>
<dbReference type="InterPro" id="IPR007023">
    <property type="entry name" value="Ribosom_reg"/>
</dbReference>
<dbReference type="EMBL" id="BMAC01000799">
    <property type="protein sequence ID" value="GFQ03086.1"/>
    <property type="molecule type" value="Genomic_DNA"/>
</dbReference>
<dbReference type="Pfam" id="PF25242">
    <property type="entry name" value="Ubiquitin_UBP8"/>
    <property type="match status" value="1"/>
</dbReference>
<dbReference type="InterPro" id="IPR057372">
    <property type="entry name" value="Ubiquitin_UBP8/5"/>
</dbReference>
<comment type="function">
    <text evidence="10">Involved in ribosomal large subunit assembly.</text>
</comment>
<evidence type="ECO:0000313" key="12">
    <source>
        <dbReference type="EMBL" id="GFQ03086.1"/>
    </source>
</evidence>
<feature type="domain" description="UBP8/5-like ubiquitin-like" evidence="11">
    <location>
        <begin position="75"/>
        <end position="123"/>
    </location>
</feature>
<dbReference type="Pfam" id="PF04939">
    <property type="entry name" value="RRS1"/>
    <property type="match status" value="1"/>
</dbReference>
<keyword evidence="7 12" id="KW-0378">Hydrolase</keyword>
<dbReference type="InterPro" id="IPR019165">
    <property type="entry name" value="Peptidase_M76_ATP23"/>
</dbReference>
<dbReference type="GO" id="GO:0005634">
    <property type="term" value="C:nucleus"/>
    <property type="evidence" value="ECO:0007669"/>
    <property type="project" value="UniProtKB-SubCell"/>
</dbReference>
<dbReference type="GO" id="GO:0042254">
    <property type="term" value="P:ribosome biogenesis"/>
    <property type="evidence" value="ECO:0007669"/>
    <property type="project" value="UniProtKB-KW"/>
</dbReference>
<evidence type="ECO:0000256" key="8">
    <source>
        <dbReference type="ARBA" id="ARBA00023049"/>
    </source>
</evidence>
<sequence length="317" mass="36471">MNSLLKSPARGVESVLYACESSSSVLIDEDQSWAEFWMIDTWISRYGGGPMLAQRVINTGLSQTELSVEVYPLRLQLHVMPKGDRTAIRISKKETIGELHRRACDIFDLTPKQVSVWDYFSHQKHALMNAMEKTLDDANIQMDQDVAQHEKTACYSRFIVECSNRLQIQDEVTQVVIHELIHAYDECRAANLDLSDCAHHACSEFPKPRPPTKWEEFANKTRYRAGIQKRHKEKAVFDEQTGTWKRRYGYDRVNDGNDIPIIEAKASDELGTDPFAERCKEKKSKVDKQEKNRLHNLKQAQKVGALPRFSFLPLDVM</sequence>
<dbReference type="GO" id="GO:0046872">
    <property type="term" value="F:metal ion binding"/>
    <property type="evidence" value="ECO:0007669"/>
    <property type="project" value="UniProtKB-KW"/>
</dbReference>
<dbReference type="Proteomes" id="UP000653305">
    <property type="component" value="Unassembled WGS sequence"/>
</dbReference>
<dbReference type="GO" id="GO:0005739">
    <property type="term" value="C:mitochondrion"/>
    <property type="evidence" value="ECO:0007669"/>
    <property type="project" value="GOC"/>
</dbReference>
<dbReference type="GO" id="GO:0034982">
    <property type="term" value="P:mitochondrial protein processing"/>
    <property type="evidence" value="ECO:0007669"/>
    <property type="project" value="TreeGrafter"/>
</dbReference>
<keyword evidence="6" id="KW-0479">Metal-binding</keyword>
<dbReference type="PANTHER" id="PTHR21711">
    <property type="entry name" value="MITOCHONDRIAL INNER MEMBRANE PROTEASE"/>
    <property type="match status" value="1"/>
</dbReference>
<dbReference type="GO" id="GO:0033615">
    <property type="term" value="P:mitochondrial proton-transporting ATP synthase complex assembly"/>
    <property type="evidence" value="ECO:0007669"/>
    <property type="project" value="TreeGrafter"/>
</dbReference>
<evidence type="ECO:0000256" key="4">
    <source>
        <dbReference type="ARBA" id="ARBA00022517"/>
    </source>
</evidence>
<dbReference type="PANTHER" id="PTHR21711:SF0">
    <property type="entry name" value="MITOCHONDRIAL INNER MEMBRANE PROTEASE ATP23 HOMOLOG"/>
    <property type="match status" value="1"/>
</dbReference>
<protein>
    <recommendedName>
        <fullName evidence="10">Ribosome biogenesis regulatory protein</fullName>
    </recommendedName>
</protein>